<feature type="transmembrane region" description="Helical" evidence="9">
    <location>
        <begin position="162"/>
        <end position="184"/>
    </location>
</feature>
<dbReference type="RefSeq" id="WP_091331630.1">
    <property type="nucleotide sequence ID" value="NZ_FNOW01000002.1"/>
</dbReference>
<dbReference type="AlphaFoldDB" id="A0A1H3B7X3"/>
<dbReference type="OrthoDB" id="9804277at2"/>
<feature type="transmembrane region" description="Helical" evidence="9">
    <location>
        <begin position="86"/>
        <end position="109"/>
    </location>
</feature>
<keyword evidence="11" id="KW-0449">Lipoprotein</keyword>
<dbReference type="GO" id="GO:0016410">
    <property type="term" value="F:N-acyltransferase activity"/>
    <property type="evidence" value="ECO:0007669"/>
    <property type="project" value="UniProtKB-UniRule"/>
</dbReference>
<evidence type="ECO:0000256" key="6">
    <source>
        <dbReference type="ARBA" id="ARBA00022989"/>
    </source>
</evidence>
<comment type="function">
    <text evidence="9">Catalyzes the phospholipid dependent N-acylation of the N-terminal cysteine of apolipoprotein, the last step in lipoprotein maturation.</text>
</comment>
<evidence type="ECO:0000256" key="3">
    <source>
        <dbReference type="ARBA" id="ARBA00022475"/>
    </source>
</evidence>
<dbReference type="Gene3D" id="3.60.110.10">
    <property type="entry name" value="Carbon-nitrogen hydrolase"/>
    <property type="match status" value="1"/>
</dbReference>
<feature type="transmembrane region" description="Helical" evidence="9">
    <location>
        <begin position="12"/>
        <end position="41"/>
    </location>
</feature>
<comment type="pathway">
    <text evidence="9">Protein modification; lipoprotein biosynthesis (N-acyl transfer).</text>
</comment>
<feature type="transmembrane region" description="Helical" evidence="9">
    <location>
        <begin position="121"/>
        <end position="142"/>
    </location>
</feature>
<feature type="transmembrane region" description="Helical" evidence="9">
    <location>
        <begin position="196"/>
        <end position="215"/>
    </location>
</feature>
<dbReference type="PANTHER" id="PTHR38686">
    <property type="entry name" value="APOLIPOPROTEIN N-ACYLTRANSFERASE"/>
    <property type="match status" value="1"/>
</dbReference>
<keyword evidence="3 9" id="KW-1003">Cell membrane</keyword>
<reference evidence="12" key="1">
    <citation type="submission" date="2016-10" db="EMBL/GenBank/DDBJ databases">
        <authorList>
            <person name="Varghese N."/>
            <person name="Submissions S."/>
        </authorList>
    </citation>
    <scope>NUCLEOTIDE SEQUENCE [LARGE SCALE GENOMIC DNA]</scope>
    <source>
        <strain evidence="12">DSM 173</strain>
    </source>
</reference>
<gene>
    <name evidence="9" type="primary">lnt</name>
    <name evidence="11" type="ORF">SAMN05421644_10270</name>
</gene>
<dbReference type="HAMAP" id="MF_01148">
    <property type="entry name" value="Lnt"/>
    <property type="match status" value="1"/>
</dbReference>
<dbReference type="NCBIfam" id="TIGR00546">
    <property type="entry name" value="lnt"/>
    <property type="match status" value="1"/>
</dbReference>
<evidence type="ECO:0000259" key="10">
    <source>
        <dbReference type="PROSITE" id="PS50263"/>
    </source>
</evidence>
<dbReference type="Pfam" id="PF00795">
    <property type="entry name" value="CN_hydrolase"/>
    <property type="match status" value="1"/>
</dbReference>
<sequence length="512" mass="55770">MNLRIRPLPPALLALSAGALAVLSFAPFSLFPLAVLALAAWYESLTATTPRRAFWRGWLFGLGLFGCGVFWIRISLNEFGNMDAWIAHLLAALFIAVVALYSGASAWLIRRLDSNSALSHWRGPLLLLPGAVVLLEWVRSWLLTGFPWLSFGYGQIAGPLAGYAPLVGIYGVSLLVALSGGLLWGAIRWPTRRARLSALSALAVIWISGAGLQTLDWTQPLGAPLRASVIQANIPQSLKWDPEARLMIAETYLDLTLAHLDADVIVWPETALPDFVHQIRAPLLDPLAARIRAEGVELVLGVPVLEPESERYFNGVLAIGSQEALYMKRHLVPFGEYLPFKTWLGPLVELFAVPMSDFSVGDAARPLLQVGTHPVGASICYEDAFPAEVREALPEAAYLINVSNDGWFGDSLAPPQHLEIARMRALENGRALLRATNTGVSALVDHRGRVLATVPLFERGAATAEIQPRQGATPFSYLGNAPAVGMALTLLLVGGWRQLWRAIQSILSKWVR</sequence>
<keyword evidence="6 9" id="KW-1133">Transmembrane helix</keyword>
<keyword evidence="5 9" id="KW-0812">Transmembrane</keyword>
<keyword evidence="8 9" id="KW-0012">Acyltransferase</keyword>
<dbReference type="GO" id="GO:0005886">
    <property type="term" value="C:plasma membrane"/>
    <property type="evidence" value="ECO:0007669"/>
    <property type="project" value="UniProtKB-SubCell"/>
</dbReference>
<dbReference type="Pfam" id="PF20154">
    <property type="entry name" value="LNT_N"/>
    <property type="match status" value="1"/>
</dbReference>
<dbReference type="EMBL" id="FNOW01000002">
    <property type="protein sequence ID" value="SDX38036.1"/>
    <property type="molecule type" value="Genomic_DNA"/>
</dbReference>
<dbReference type="InterPro" id="IPR004563">
    <property type="entry name" value="Apolipo_AcylTrfase"/>
</dbReference>
<evidence type="ECO:0000256" key="8">
    <source>
        <dbReference type="ARBA" id="ARBA00023315"/>
    </source>
</evidence>
<dbReference type="GO" id="GO:0042158">
    <property type="term" value="P:lipoprotein biosynthetic process"/>
    <property type="evidence" value="ECO:0007669"/>
    <property type="project" value="UniProtKB-UniRule"/>
</dbReference>
<keyword evidence="4 9" id="KW-0808">Transferase</keyword>
<feature type="transmembrane region" description="Helical" evidence="9">
    <location>
        <begin position="53"/>
        <end position="74"/>
    </location>
</feature>
<evidence type="ECO:0000256" key="1">
    <source>
        <dbReference type="ARBA" id="ARBA00004651"/>
    </source>
</evidence>
<dbReference type="PANTHER" id="PTHR38686:SF1">
    <property type="entry name" value="APOLIPOPROTEIN N-ACYLTRANSFERASE"/>
    <property type="match status" value="1"/>
</dbReference>
<dbReference type="CDD" id="cd07571">
    <property type="entry name" value="ALP_N-acyl_transferase"/>
    <property type="match status" value="1"/>
</dbReference>
<feature type="domain" description="CN hydrolase" evidence="10">
    <location>
        <begin position="230"/>
        <end position="468"/>
    </location>
</feature>
<dbReference type="InterPro" id="IPR045378">
    <property type="entry name" value="LNT_N"/>
</dbReference>
<evidence type="ECO:0000256" key="7">
    <source>
        <dbReference type="ARBA" id="ARBA00023136"/>
    </source>
</evidence>
<accession>A0A1H3B7X3</accession>
<dbReference type="Proteomes" id="UP000198672">
    <property type="component" value="Unassembled WGS sequence"/>
</dbReference>
<organism evidence="11 12">
    <name type="scientific">Allochromatium warmingii</name>
    <name type="common">Chromatium warmingii</name>
    <dbReference type="NCBI Taxonomy" id="61595"/>
    <lineage>
        <taxon>Bacteria</taxon>
        <taxon>Pseudomonadati</taxon>
        <taxon>Pseudomonadota</taxon>
        <taxon>Gammaproteobacteria</taxon>
        <taxon>Chromatiales</taxon>
        <taxon>Chromatiaceae</taxon>
        <taxon>Allochromatium</taxon>
    </lineage>
</organism>
<dbReference type="SUPFAM" id="SSF56317">
    <property type="entry name" value="Carbon-nitrogen hydrolase"/>
    <property type="match status" value="1"/>
</dbReference>
<dbReference type="STRING" id="61595.SAMN05421644_10270"/>
<evidence type="ECO:0000313" key="11">
    <source>
        <dbReference type="EMBL" id="SDX38036.1"/>
    </source>
</evidence>
<dbReference type="InterPro" id="IPR036526">
    <property type="entry name" value="C-N_Hydrolase_sf"/>
</dbReference>
<name>A0A1H3B7X3_ALLWA</name>
<evidence type="ECO:0000256" key="5">
    <source>
        <dbReference type="ARBA" id="ARBA00022692"/>
    </source>
</evidence>
<dbReference type="PROSITE" id="PS50263">
    <property type="entry name" value="CN_HYDROLASE"/>
    <property type="match status" value="1"/>
</dbReference>
<proteinExistence type="inferred from homology"/>
<dbReference type="InterPro" id="IPR003010">
    <property type="entry name" value="C-N_Hydrolase"/>
</dbReference>
<evidence type="ECO:0000256" key="2">
    <source>
        <dbReference type="ARBA" id="ARBA00010065"/>
    </source>
</evidence>
<dbReference type="EC" id="2.3.1.269" evidence="9"/>
<keyword evidence="7 9" id="KW-0472">Membrane</keyword>
<evidence type="ECO:0000256" key="9">
    <source>
        <dbReference type="HAMAP-Rule" id="MF_01148"/>
    </source>
</evidence>
<protein>
    <recommendedName>
        <fullName evidence="9">Apolipoprotein N-acyltransferase</fullName>
        <shortName evidence="9">ALP N-acyltransferase</shortName>
        <ecNumber evidence="9">2.3.1.269</ecNumber>
    </recommendedName>
</protein>
<comment type="similarity">
    <text evidence="2 9">Belongs to the CN hydrolase family. Apolipoprotein N-acyltransferase subfamily.</text>
</comment>
<evidence type="ECO:0000313" key="12">
    <source>
        <dbReference type="Proteomes" id="UP000198672"/>
    </source>
</evidence>
<comment type="catalytic activity">
    <reaction evidence="9">
        <text>N-terminal S-1,2-diacyl-sn-glyceryl-L-cysteinyl-[lipoprotein] + a glycerophospholipid = N-acyl-S-1,2-diacyl-sn-glyceryl-L-cysteinyl-[lipoprotein] + a 2-acyl-sn-glycero-3-phospholipid + H(+)</text>
        <dbReference type="Rhea" id="RHEA:48228"/>
        <dbReference type="Rhea" id="RHEA-COMP:14681"/>
        <dbReference type="Rhea" id="RHEA-COMP:14684"/>
        <dbReference type="ChEBI" id="CHEBI:15378"/>
        <dbReference type="ChEBI" id="CHEBI:136912"/>
        <dbReference type="ChEBI" id="CHEBI:140656"/>
        <dbReference type="ChEBI" id="CHEBI:140657"/>
        <dbReference type="ChEBI" id="CHEBI:140660"/>
        <dbReference type="EC" id="2.3.1.269"/>
    </reaction>
</comment>
<keyword evidence="12" id="KW-1185">Reference proteome</keyword>
<dbReference type="UniPathway" id="UPA00666"/>
<evidence type="ECO:0000256" key="4">
    <source>
        <dbReference type="ARBA" id="ARBA00022679"/>
    </source>
</evidence>
<comment type="subcellular location">
    <subcellularLocation>
        <location evidence="1 9">Cell membrane</location>
        <topology evidence="1 9">Multi-pass membrane protein</topology>
    </subcellularLocation>
</comment>